<feature type="transmembrane region" description="Helical" evidence="2">
    <location>
        <begin position="1220"/>
        <end position="1239"/>
    </location>
</feature>
<feature type="transmembrane region" description="Helical" evidence="2">
    <location>
        <begin position="451"/>
        <end position="471"/>
    </location>
</feature>
<feature type="region of interest" description="Disordered" evidence="1">
    <location>
        <begin position="262"/>
        <end position="289"/>
    </location>
</feature>
<evidence type="ECO:0000256" key="1">
    <source>
        <dbReference type="SAM" id="MobiDB-lite"/>
    </source>
</evidence>
<keyword evidence="2" id="KW-1133">Transmembrane helix</keyword>
<sequence length="1285" mass="145066">MKAPFTAPSARYKNQSADEMTLVLPMATSPKYEKLDLDPGAVPSRKRRMSGCKCMLLAVGVLISIGIAKFMSSLFHAFREPHSFLYENKTLADVKNMSTVVRPLVDRDQKFDIVATIWVRTLDSRENTSEQYDWTHGEDYIFSDTVFHGLTLMDEHVHTKVNLSIPLETFSKAETLENFDIRATFKLVPQSPSLLDHITSFTSWVPETVVLPDISPEARARKLKGDLSPPETLEDLQNAALESFAISTPLIELHPIKSACGRKTEGEEDDGPAFGAGVTSTKGKPPLKVHPHVVTRTDLRAVRMDNIYNKKAYDAHHDQLRRNTEISGCTLLEGDLRDGRRCLREFYKRANCEARIELEIPDEKTGTSQKQVAYGPFLSVNSRSWGPLDIIPMPVDREHCPEGTVPGNPQSMQVTWNLAYSGSTAEKLLLAEFLETIQRIYGHKHSISNRIGRMLIFNAIVVILSFIHFTLKFHYCVAFREGQCEVGEEAILVGVFSFYFIDTLRNLPLISRVGPNPGPVSAKLVIPNAISNYLVKPLFVCGIIFQMRSTSEFIRTELVYEPDLRWILGDTGVRYKKQSAHEITLVLPMAVSPRYEKLDLDPGTVPTRKRQTSGCKCMLLAVGILISLLVSIGIAKFVSSIFYGLREPHSFLYENKTLAEVKNMSTVVRPLVDRDQKFDIVATVWVRTLDPPDNASEQYDWMHGEDHIFSDTVFRGVTLKDVHVHTKVNLSIPLETFSKAETLENFDIRATFKLVPQSPSLFDHITNFTSWVPATVVLPDISPETHARRLKGDLSPPETLKDLQNAALESFAISAPLIDLHPIKSACGRKTEEEEDDQREFRAAALVLSTKGKPPLKVHPHVVTRTDLRVVRMDKIYNKKAYDAHHKQLRRNTEITGCARLGGDSRDGRRCFRQFINRANSEARIELEIPDEKTGTPQKQVAYVPFLSVNRHSWGPWDMIPMPVDREHCPEGSVPETPQSMQVTWNLAYSGSTAEKLLLAEAFGATNTYNTTDTEINKLKDQQHVDFMQRIHGHKHSADNHVGRVFMFDAIAEILNFIRINLQFHYWYTRSTTVGISIIGSSLTALSFSLLFALKLWNEKAFREGEPLLSSLFALVMAVYWYLLISASHLERASARLETKGRRRWIIGILVGVFSFYFIDALRNFPLISRIGPAPDPVAAELVIPNAISDYLGDPLYICGTVFQVILKYRSKTFAGGYKLVAWMHLVSYLISLMAYIPRLAWRAGAMRDPFLLEEVVTMGLLIVLVVQGVLYKRVEQDIEDKDTS</sequence>
<keyword evidence="2" id="KW-0812">Transmembrane</keyword>
<dbReference type="EMBL" id="SDEE01000210">
    <property type="protein sequence ID" value="RXW19287.1"/>
    <property type="molecule type" value="Genomic_DNA"/>
</dbReference>
<comment type="caution">
    <text evidence="3">The sequence shown here is derived from an EMBL/GenBank/DDBJ whole genome shotgun (WGS) entry which is preliminary data.</text>
</comment>
<reference evidence="3 4" key="1">
    <citation type="submission" date="2019-01" db="EMBL/GenBank/DDBJ databases">
        <title>Draft genome sequence of Psathyrella aberdarensis IHI B618.</title>
        <authorList>
            <person name="Buettner E."/>
            <person name="Kellner H."/>
        </authorList>
    </citation>
    <scope>NUCLEOTIDE SEQUENCE [LARGE SCALE GENOMIC DNA]</scope>
    <source>
        <strain evidence="3 4">IHI B618</strain>
    </source>
</reference>
<proteinExistence type="predicted"/>
<feature type="transmembrane region" description="Helical" evidence="2">
    <location>
        <begin position="1074"/>
        <end position="1096"/>
    </location>
</feature>
<organism evidence="3 4">
    <name type="scientific">Candolleomyces aberdarensis</name>
    <dbReference type="NCBI Taxonomy" id="2316362"/>
    <lineage>
        <taxon>Eukaryota</taxon>
        <taxon>Fungi</taxon>
        <taxon>Dikarya</taxon>
        <taxon>Basidiomycota</taxon>
        <taxon>Agaricomycotina</taxon>
        <taxon>Agaricomycetes</taxon>
        <taxon>Agaricomycetidae</taxon>
        <taxon>Agaricales</taxon>
        <taxon>Agaricineae</taxon>
        <taxon>Psathyrellaceae</taxon>
        <taxon>Candolleomyces</taxon>
    </lineage>
</organism>
<feature type="transmembrane region" description="Helical" evidence="2">
    <location>
        <begin position="54"/>
        <end position="78"/>
    </location>
</feature>
<evidence type="ECO:0000313" key="4">
    <source>
        <dbReference type="Proteomes" id="UP000290288"/>
    </source>
</evidence>
<feature type="transmembrane region" description="Helical" evidence="2">
    <location>
        <begin position="1108"/>
        <end position="1125"/>
    </location>
</feature>
<evidence type="ECO:0000313" key="3">
    <source>
        <dbReference type="EMBL" id="RXW19287.1"/>
    </source>
</evidence>
<keyword evidence="4" id="KW-1185">Reference proteome</keyword>
<accession>A0A4Q2DHD0</accession>
<dbReference type="Proteomes" id="UP000290288">
    <property type="component" value="Unassembled WGS sequence"/>
</dbReference>
<gene>
    <name evidence="3" type="ORF">EST38_g6561</name>
</gene>
<feature type="transmembrane region" description="Helical" evidence="2">
    <location>
        <begin position="1145"/>
        <end position="1162"/>
    </location>
</feature>
<protein>
    <submittedName>
        <fullName evidence="3">Uncharacterized protein</fullName>
    </submittedName>
</protein>
<keyword evidence="2" id="KW-0472">Membrane</keyword>
<name>A0A4Q2DHD0_9AGAR</name>
<evidence type="ECO:0000256" key="2">
    <source>
        <dbReference type="SAM" id="Phobius"/>
    </source>
</evidence>
<dbReference type="OrthoDB" id="2548253at2759"/>
<feature type="transmembrane region" description="Helical" evidence="2">
    <location>
        <begin position="1251"/>
        <end position="1272"/>
    </location>
</feature>
<feature type="transmembrane region" description="Helical" evidence="2">
    <location>
        <begin position="618"/>
        <end position="645"/>
    </location>
</feature>